<dbReference type="EMBL" id="QVRA01000003">
    <property type="protein sequence ID" value="RJG56773.1"/>
    <property type="molecule type" value="Genomic_DNA"/>
</dbReference>
<accession>A0A418YWH5</accession>
<evidence type="ECO:0000313" key="1">
    <source>
        <dbReference type="EMBL" id="RJG56773.1"/>
    </source>
</evidence>
<sequence length="71" mass="7773">MHILPWKGRAIAYKTMLSFIVTLNLFQGPFLVTSGGSWGAMDAEPQASAAKQVQHDVIKIQNPYVTTLRAG</sequence>
<name>A0A418YWH5_9SPHN</name>
<reference evidence="1 2" key="1">
    <citation type="submission" date="2018-08" db="EMBL/GenBank/DDBJ databases">
        <title>Sphingobium sp. EO9.</title>
        <authorList>
            <person name="Park Y."/>
            <person name="Kim K.H."/>
            <person name="Jeon C.O."/>
        </authorList>
    </citation>
    <scope>NUCLEOTIDE SEQUENCE [LARGE SCALE GENOMIC DNA]</scope>
    <source>
        <strain evidence="1 2">EO9</strain>
    </source>
</reference>
<gene>
    <name evidence="1" type="ORF">D0Z70_05400</name>
</gene>
<evidence type="ECO:0000313" key="2">
    <source>
        <dbReference type="Proteomes" id="UP000283469"/>
    </source>
</evidence>
<comment type="caution">
    <text evidence="1">The sequence shown here is derived from an EMBL/GenBank/DDBJ whole genome shotgun (WGS) entry which is preliminary data.</text>
</comment>
<proteinExistence type="predicted"/>
<dbReference type="AlphaFoldDB" id="A0A418YWH5"/>
<dbReference type="Proteomes" id="UP000283469">
    <property type="component" value="Unassembled WGS sequence"/>
</dbReference>
<organism evidence="1 2">
    <name type="scientific">Sphingobium terrigena</name>
    <dbReference type="NCBI Taxonomy" id="2304063"/>
    <lineage>
        <taxon>Bacteria</taxon>
        <taxon>Pseudomonadati</taxon>
        <taxon>Pseudomonadota</taxon>
        <taxon>Alphaproteobacteria</taxon>
        <taxon>Sphingomonadales</taxon>
        <taxon>Sphingomonadaceae</taxon>
        <taxon>Sphingobium</taxon>
    </lineage>
</organism>
<keyword evidence="2" id="KW-1185">Reference proteome</keyword>
<protein>
    <submittedName>
        <fullName evidence="1">Uncharacterized protein</fullName>
    </submittedName>
</protein>